<keyword evidence="1" id="KW-0808">Transferase</keyword>
<dbReference type="Pfam" id="PF10250">
    <property type="entry name" value="O-FucT"/>
    <property type="match status" value="1"/>
</dbReference>
<dbReference type="CDD" id="cd11296">
    <property type="entry name" value="O-FucT_like"/>
    <property type="match status" value="1"/>
</dbReference>
<evidence type="ECO:0000256" key="3">
    <source>
        <dbReference type="ARBA" id="ARBA00023277"/>
    </source>
</evidence>
<organism evidence="4">
    <name type="scientific">Ditylum brightwellii</name>
    <dbReference type="NCBI Taxonomy" id="49249"/>
    <lineage>
        <taxon>Eukaryota</taxon>
        <taxon>Sar</taxon>
        <taxon>Stramenopiles</taxon>
        <taxon>Ochrophyta</taxon>
        <taxon>Bacillariophyta</taxon>
        <taxon>Mediophyceae</taxon>
        <taxon>Lithodesmiophycidae</taxon>
        <taxon>Lithodesmiales</taxon>
        <taxon>Lithodesmiaceae</taxon>
        <taxon>Ditylum</taxon>
    </lineage>
</organism>
<dbReference type="Gene3D" id="3.40.50.11350">
    <property type="match status" value="1"/>
</dbReference>
<protein>
    <recommendedName>
        <fullName evidence="5">O-fucosyltransferase family protein</fullName>
    </recommendedName>
</protein>
<dbReference type="Gene3D" id="3.40.50.11340">
    <property type="match status" value="1"/>
</dbReference>
<accession>A0A7S1YRZ7</accession>
<dbReference type="PANTHER" id="PTHR31469">
    <property type="entry name" value="OS07G0633600 PROTEIN"/>
    <property type="match status" value="1"/>
</dbReference>
<reference evidence="4" key="1">
    <citation type="submission" date="2021-01" db="EMBL/GenBank/DDBJ databases">
        <authorList>
            <person name="Corre E."/>
            <person name="Pelletier E."/>
            <person name="Niang G."/>
            <person name="Scheremetjew M."/>
            <person name="Finn R."/>
            <person name="Kale V."/>
            <person name="Holt S."/>
            <person name="Cochrane G."/>
            <person name="Meng A."/>
            <person name="Brown T."/>
            <person name="Cohen L."/>
        </authorList>
    </citation>
    <scope>NUCLEOTIDE SEQUENCE</scope>
    <source>
        <strain evidence="4">Pop2</strain>
    </source>
</reference>
<evidence type="ECO:0000256" key="1">
    <source>
        <dbReference type="ARBA" id="ARBA00022679"/>
    </source>
</evidence>
<dbReference type="GO" id="GO:0016740">
    <property type="term" value="F:transferase activity"/>
    <property type="evidence" value="ECO:0007669"/>
    <property type="project" value="UniProtKB-KW"/>
</dbReference>
<keyword evidence="3" id="KW-0119">Carbohydrate metabolism</keyword>
<dbReference type="InterPro" id="IPR019378">
    <property type="entry name" value="GDP-Fuc_O-FucTrfase"/>
</dbReference>
<sequence>MFRYGISEEDEHVLHLMASVEKFKEMHLNHDNVPLSPKQDAKKVVPDKPIEIPSNDVERLKDNNAGINELSPKQDDEEVTLEVVSDQSDQHSLAGLSCEKYGGPEDASEMVYWSDITSDASFESPFHAKHDQGDRPMYMTFEPDGGGWNNIRMAMETVVVMAHAMGRTLVIPPGQGMYLLRKDKGKQNIHFSFADFFHLDSLDREHEGIDIITTEEFLLREAMTGHLVDKHTGIVSFPPENRTNWDGQDPKPLKEWLRNVTHTPLWKPESCLAVIPASADASDTDELHAMKDEILKDMPSPADYIGKPGPVDGSPIDRMKEILADRRRLCMYDEEMQAAPVIHFMCYHKMRVRLLVHFYAFLFFQDWRQDLWTKRFVRDHLRYLDELQCAAARIVQAIREKARKRDPEGNPEGLFDSFHIRRGDFQYKNTRLEADEIYKNSNDVLTENATVFIATDQGKKDFFNPLKAHYDVYFLDDFKHLLGGFNTNYYGMIDQLIASKGRVFVGTYHSTFTGFINRMRGYYAEKHKLQGYEEGIIDSYYFAPIGQKFVMRDYVPVKQAFYAREFPASWRDIDKGVGELTSNN</sequence>
<dbReference type="EMBL" id="HBGN01006137">
    <property type="protein sequence ID" value="CAD9317536.1"/>
    <property type="molecule type" value="Transcribed_RNA"/>
</dbReference>
<evidence type="ECO:0008006" key="5">
    <source>
        <dbReference type="Google" id="ProtNLM"/>
    </source>
</evidence>
<dbReference type="PANTHER" id="PTHR31469:SF8">
    <property type="entry name" value="OS07G0641000 PROTEIN"/>
    <property type="match status" value="1"/>
</dbReference>
<proteinExistence type="predicted"/>
<evidence type="ECO:0000313" key="4">
    <source>
        <dbReference type="EMBL" id="CAD9317536.1"/>
    </source>
</evidence>
<keyword evidence="2" id="KW-0294">Fucose metabolism</keyword>
<gene>
    <name evidence="4" type="ORF">DBRI1063_LOCUS3944</name>
</gene>
<name>A0A7S1YRZ7_9STRA</name>
<dbReference type="FunFam" id="3.40.50.11350:FF:000014">
    <property type="entry name" value="Uncharacterized protein"/>
    <property type="match status" value="1"/>
</dbReference>
<evidence type="ECO:0000256" key="2">
    <source>
        <dbReference type="ARBA" id="ARBA00023253"/>
    </source>
</evidence>
<dbReference type="AlphaFoldDB" id="A0A7S1YRZ7"/>
<dbReference type="GO" id="GO:0006004">
    <property type="term" value="P:fucose metabolic process"/>
    <property type="evidence" value="ECO:0007669"/>
    <property type="project" value="UniProtKB-KW"/>
</dbReference>